<evidence type="ECO:0000313" key="2">
    <source>
        <dbReference type="EMBL" id="KAL0058242.1"/>
    </source>
</evidence>
<comment type="caution">
    <text evidence="2">The sequence shown here is derived from an EMBL/GenBank/DDBJ whole genome shotgun (WGS) entry which is preliminary data.</text>
</comment>
<organism evidence="2 3">
    <name type="scientific">Marasmius tenuissimus</name>
    <dbReference type="NCBI Taxonomy" id="585030"/>
    <lineage>
        <taxon>Eukaryota</taxon>
        <taxon>Fungi</taxon>
        <taxon>Dikarya</taxon>
        <taxon>Basidiomycota</taxon>
        <taxon>Agaricomycotina</taxon>
        <taxon>Agaricomycetes</taxon>
        <taxon>Agaricomycetidae</taxon>
        <taxon>Agaricales</taxon>
        <taxon>Marasmiineae</taxon>
        <taxon>Marasmiaceae</taxon>
        <taxon>Marasmius</taxon>
    </lineage>
</organism>
<proteinExistence type="predicted"/>
<sequence length="68" mass="7006">MPSTPTSSRPPSPTGTATLDATTPIAVTNNYRLRYAESISGTANNEGAYVTTGNNPVYLDASVISGSQ</sequence>
<dbReference type="Proteomes" id="UP001437256">
    <property type="component" value="Unassembled WGS sequence"/>
</dbReference>
<protein>
    <submittedName>
        <fullName evidence="2">Uncharacterized protein</fullName>
    </submittedName>
</protein>
<keyword evidence="3" id="KW-1185">Reference proteome</keyword>
<evidence type="ECO:0000313" key="3">
    <source>
        <dbReference type="Proteomes" id="UP001437256"/>
    </source>
</evidence>
<accession>A0ABR2ZCN1</accession>
<evidence type="ECO:0000256" key="1">
    <source>
        <dbReference type="SAM" id="MobiDB-lite"/>
    </source>
</evidence>
<gene>
    <name evidence="2" type="ORF">AAF712_015091</name>
</gene>
<reference evidence="2 3" key="1">
    <citation type="submission" date="2024-05" db="EMBL/GenBank/DDBJ databases">
        <title>A draft genome resource for the thread blight pathogen Marasmius tenuissimus strain MS-2.</title>
        <authorList>
            <person name="Yulfo-Soto G.E."/>
            <person name="Baruah I.K."/>
            <person name="Amoako-Attah I."/>
            <person name="Bukari Y."/>
            <person name="Meinhardt L.W."/>
            <person name="Bailey B.A."/>
            <person name="Cohen S.P."/>
        </authorList>
    </citation>
    <scope>NUCLEOTIDE SEQUENCE [LARGE SCALE GENOMIC DNA]</scope>
    <source>
        <strain evidence="2 3">MS-2</strain>
    </source>
</reference>
<dbReference type="EMBL" id="JBBXMP010000344">
    <property type="protein sequence ID" value="KAL0058242.1"/>
    <property type="molecule type" value="Genomic_DNA"/>
</dbReference>
<feature type="region of interest" description="Disordered" evidence="1">
    <location>
        <begin position="1"/>
        <end position="23"/>
    </location>
</feature>
<name>A0ABR2ZCN1_9AGAR</name>